<dbReference type="OrthoDB" id="4588567at2759"/>
<feature type="compositionally biased region" description="Polar residues" evidence="1">
    <location>
        <begin position="108"/>
        <end position="117"/>
    </location>
</feature>
<feature type="region of interest" description="Disordered" evidence="1">
    <location>
        <begin position="1"/>
        <end position="60"/>
    </location>
</feature>
<proteinExistence type="predicted"/>
<feature type="compositionally biased region" description="Low complexity" evidence="1">
    <location>
        <begin position="27"/>
        <end position="55"/>
    </location>
</feature>
<dbReference type="HOGENOM" id="CLU_1220047_0_0_1"/>
<evidence type="ECO:0000256" key="1">
    <source>
        <dbReference type="SAM" id="MobiDB-lite"/>
    </source>
</evidence>
<dbReference type="AlphaFoldDB" id="S7Z6E1"/>
<dbReference type="EMBL" id="KB644408">
    <property type="protein sequence ID" value="EPS25699.1"/>
    <property type="molecule type" value="Genomic_DNA"/>
</dbReference>
<organism evidence="2 3">
    <name type="scientific">Penicillium oxalicum (strain 114-2 / CGMCC 5302)</name>
    <name type="common">Penicillium decumbens</name>
    <dbReference type="NCBI Taxonomy" id="933388"/>
    <lineage>
        <taxon>Eukaryota</taxon>
        <taxon>Fungi</taxon>
        <taxon>Dikarya</taxon>
        <taxon>Ascomycota</taxon>
        <taxon>Pezizomycotina</taxon>
        <taxon>Eurotiomycetes</taxon>
        <taxon>Eurotiomycetidae</taxon>
        <taxon>Eurotiales</taxon>
        <taxon>Aspergillaceae</taxon>
        <taxon>Penicillium</taxon>
    </lineage>
</organism>
<reference evidence="2 3" key="1">
    <citation type="journal article" date="2013" name="PLoS ONE">
        <title>Genomic and secretomic analyses reveal unique features of the lignocellulolytic enzyme system of Penicillium decumbens.</title>
        <authorList>
            <person name="Liu G."/>
            <person name="Zhang L."/>
            <person name="Wei X."/>
            <person name="Zou G."/>
            <person name="Qin Y."/>
            <person name="Ma L."/>
            <person name="Li J."/>
            <person name="Zheng H."/>
            <person name="Wang S."/>
            <person name="Wang C."/>
            <person name="Xun L."/>
            <person name="Zhao G.-P."/>
            <person name="Zhou Z."/>
            <person name="Qu Y."/>
        </authorList>
    </citation>
    <scope>NUCLEOTIDE SEQUENCE [LARGE SCALE GENOMIC DNA]</scope>
    <source>
        <strain evidence="3">114-2 / CGMCC 5302</strain>
    </source>
</reference>
<feature type="compositionally biased region" description="Polar residues" evidence="1">
    <location>
        <begin position="17"/>
        <end position="26"/>
    </location>
</feature>
<name>S7Z6E1_PENO1</name>
<protein>
    <submittedName>
        <fullName evidence="2">Uncharacterized protein</fullName>
    </submittedName>
</protein>
<feature type="region of interest" description="Disordered" evidence="1">
    <location>
        <begin position="83"/>
        <end position="125"/>
    </location>
</feature>
<accession>S7Z6E1</accession>
<evidence type="ECO:0000313" key="2">
    <source>
        <dbReference type="EMBL" id="EPS25699.1"/>
    </source>
</evidence>
<keyword evidence="3" id="KW-1185">Reference proteome</keyword>
<gene>
    <name evidence="2" type="ORF">PDE_00633</name>
</gene>
<dbReference type="PhylomeDB" id="S7Z6E1"/>
<sequence length="227" mass="25017">MNSTLQQFPLPPFSPLNINTHSNTYNSSSSRRPSSQTSSTPSSRTTSPPASPTSTLRRRHQLTSQASPHHLFNLSFHPTASSIATNPGNGYRPLHTVENHHDDFHGNAQYSINSSRGDVSRPPTSVLRGRSSLMVLRRRPSAVDRALSEERYRCDEDAIERQGLNLMEPRPVDMQLPISMLTGETSLFHCRSPSASSAQSELDGLSAPAQHPRFVMGGIFEVMEGRA</sequence>
<evidence type="ECO:0000313" key="3">
    <source>
        <dbReference type="Proteomes" id="UP000019376"/>
    </source>
</evidence>
<feature type="compositionally biased region" description="Basic and acidic residues" evidence="1">
    <location>
        <begin position="95"/>
        <end position="105"/>
    </location>
</feature>
<dbReference type="Proteomes" id="UP000019376">
    <property type="component" value="Unassembled WGS sequence"/>
</dbReference>
<dbReference type="eggNOG" id="ENOG502T8V3">
    <property type="taxonomic scope" value="Eukaryota"/>
</dbReference>